<keyword evidence="6" id="KW-1185">Reference proteome</keyword>
<evidence type="ECO:0000256" key="3">
    <source>
        <dbReference type="ARBA" id="ARBA00023163"/>
    </source>
</evidence>
<dbReference type="Gene3D" id="1.10.10.10">
    <property type="entry name" value="Winged helix-like DNA-binding domain superfamily/Winged helix DNA-binding domain"/>
    <property type="match status" value="1"/>
</dbReference>
<keyword evidence="1" id="KW-0805">Transcription regulation</keyword>
<evidence type="ECO:0000313" key="5">
    <source>
        <dbReference type="EMBL" id="PSW24386.1"/>
    </source>
</evidence>
<dbReference type="GO" id="GO:0003677">
    <property type="term" value="F:DNA binding"/>
    <property type="evidence" value="ECO:0007669"/>
    <property type="project" value="UniProtKB-KW"/>
</dbReference>
<evidence type="ECO:0000259" key="4">
    <source>
        <dbReference type="PROSITE" id="PS50995"/>
    </source>
</evidence>
<dbReference type="OrthoDB" id="3178168at2"/>
<proteinExistence type="predicted"/>
<dbReference type="SMART" id="SM00347">
    <property type="entry name" value="HTH_MARR"/>
    <property type="match status" value="1"/>
</dbReference>
<keyword evidence="2" id="KW-0238">DNA-binding</keyword>
<protein>
    <submittedName>
        <fullName evidence="5">MarR family transcriptional regulator</fullName>
    </submittedName>
</protein>
<evidence type="ECO:0000256" key="1">
    <source>
        <dbReference type="ARBA" id="ARBA00023015"/>
    </source>
</evidence>
<dbReference type="InterPro" id="IPR036390">
    <property type="entry name" value="WH_DNA-bd_sf"/>
</dbReference>
<dbReference type="GO" id="GO:0003700">
    <property type="term" value="F:DNA-binding transcription factor activity"/>
    <property type="evidence" value="ECO:0007669"/>
    <property type="project" value="InterPro"/>
</dbReference>
<sequence>MQLKTSLEHIERYSAKLWRLHCKENKNEISLSFNEYDYLKVIQYADEPMRLTDIATKLEVSKPSASAMIVRLEKRGLIARLACPEDARVNHVVLTDKAKVELDHDDAIYANFSDEIAGALSPQEYQQLESLLAKLFTKLTI</sequence>
<dbReference type="EMBL" id="PYLZ01000005">
    <property type="protein sequence ID" value="PSW24386.1"/>
    <property type="molecule type" value="Genomic_DNA"/>
</dbReference>
<dbReference type="AlphaFoldDB" id="A0A0J8VAW9"/>
<dbReference type="PANTHER" id="PTHR42756:SF1">
    <property type="entry name" value="TRANSCRIPTIONAL REPRESSOR OF EMRAB OPERON"/>
    <property type="match status" value="1"/>
</dbReference>
<dbReference type="Proteomes" id="UP000240481">
    <property type="component" value="Unassembled WGS sequence"/>
</dbReference>
<evidence type="ECO:0000313" key="6">
    <source>
        <dbReference type="Proteomes" id="UP000240481"/>
    </source>
</evidence>
<dbReference type="InterPro" id="IPR000835">
    <property type="entry name" value="HTH_MarR-typ"/>
</dbReference>
<dbReference type="STRING" id="680026.AB733_12290"/>
<comment type="caution">
    <text evidence="5">The sequence shown here is derived from an EMBL/GenBank/DDBJ whole genome shotgun (WGS) entry which is preliminary data.</text>
</comment>
<dbReference type="PROSITE" id="PS50995">
    <property type="entry name" value="HTH_MARR_2"/>
    <property type="match status" value="1"/>
</dbReference>
<dbReference type="Pfam" id="PF01047">
    <property type="entry name" value="MarR"/>
    <property type="match status" value="1"/>
</dbReference>
<dbReference type="RefSeq" id="WP_048899031.1">
    <property type="nucleotide sequence ID" value="NZ_AP024853.1"/>
</dbReference>
<reference evidence="5 6" key="1">
    <citation type="submission" date="2018-01" db="EMBL/GenBank/DDBJ databases">
        <title>Whole genome sequencing of Histamine producing bacteria.</title>
        <authorList>
            <person name="Butler K."/>
        </authorList>
    </citation>
    <scope>NUCLEOTIDE SEQUENCE [LARGE SCALE GENOMIC DNA]</scope>
    <source>
        <strain evidence="5 6">DSM 24669</strain>
    </source>
</reference>
<feature type="domain" description="HTH marR-type" evidence="4">
    <location>
        <begin position="1"/>
        <end position="137"/>
    </location>
</feature>
<name>A0A0J8VAW9_9GAMM</name>
<dbReference type="SUPFAM" id="SSF46785">
    <property type="entry name" value="Winged helix' DNA-binding domain"/>
    <property type="match status" value="1"/>
</dbReference>
<evidence type="ECO:0000256" key="2">
    <source>
        <dbReference type="ARBA" id="ARBA00023125"/>
    </source>
</evidence>
<dbReference type="PANTHER" id="PTHR42756">
    <property type="entry name" value="TRANSCRIPTIONAL REGULATOR, MARR"/>
    <property type="match status" value="1"/>
</dbReference>
<dbReference type="PRINTS" id="PR00598">
    <property type="entry name" value="HTHMARR"/>
</dbReference>
<dbReference type="InterPro" id="IPR036388">
    <property type="entry name" value="WH-like_DNA-bd_sf"/>
</dbReference>
<accession>A0A0J8VAW9</accession>
<organism evidence="5 6">
    <name type="scientific">Photobacterium swingsii</name>
    <dbReference type="NCBI Taxonomy" id="680026"/>
    <lineage>
        <taxon>Bacteria</taxon>
        <taxon>Pseudomonadati</taxon>
        <taxon>Pseudomonadota</taxon>
        <taxon>Gammaproteobacteria</taxon>
        <taxon>Vibrionales</taxon>
        <taxon>Vibrionaceae</taxon>
        <taxon>Photobacterium</taxon>
    </lineage>
</organism>
<keyword evidence="3" id="KW-0804">Transcription</keyword>
<gene>
    <name evidence="5" type="ORF">C9I94_10095</name>
</gene>